<dbReference type="Proteomes" id="UP001066276">
    <property type="component" value="Chromosome 7"/>
</dbReference>
<organism evidence="1 2">
    <name type="scientific">Pleurodeles waltl</name>
    <name type="common">Iberian ribbed newt</name>
    <dbReference type="NCBI Taxonomy" id="8319"/>
    <lineage>
        <taxon>Eukaryota</taxon>
        <taxon>Metazoa</taxon>
        <taxon>Chordata</taxon>
        <taxon>Craniata</taxon>
        <taxon>Vertebrata</taxon>
        <taxon>Euteleostomi</taxon>
        <taxon>Amphibia</taxon>
        <taxon>Batrachia</taxon>
        <taxon>Caudata</taxon>
        <taxon>Salamandroidea</taxon>
        <taxon>Salamandridae</taxon>
        <taxon>Pleurodelinae</taxon>
        <taxon>Pleurodeles</taxon>
    </lineage>
</organism>
<accession>A0AAV7PC04</accession>
<reference evidence="1" key="1">
    <citation type="journal article" date="2022" name="bioRxiv">
        <title>Sequencing and chromosome-scale assembly of the giantPleurodeles waltlgenome.</title>
        <authorList>
            <person name="Brown T."/>
            <person name="Elewa A."/>
            <person name="Iarovenko S."/>
            <person name="Subramanian E."/>
            <person name="Araus A.J."/>
            <person name="Petzold A."/>
            <person name="Susuki M."/>
            <person name="Suzuki K.-i.T."/>
            <person name="Hayashi T."/>
            <person name="Toyoda A."/>
            <person name="Oliveira C."/>
            <person name="Osipova E."/>
            <person name="Leigh N.D."/>
            <person name="Simon A."/>
            <person name="Yun M.H."/>
        </authorList>
    </citation>
    <scope>NUCLEOTIDE SEQUENCE</scope>
    <source>
        <strain evidence="1">20211129_DDA</strain>
        <tissue evidence="1">Liver</tissue>
    </source>
</reference>
<comment type="caution">
    <text evidence="1">The sequence shown here is derived from an EMBL/GenBank/DDBJ whole genome shotgun (WGS) entry which is preliminary data.</text>
</comment>
<evidence type="ECO:0000313" key="1">
    <source>
        <dbReference type="EMBL" id="KAJ1125294.1"/>
    </source>
</evidence>
<name>A0AAV7PC04_PLEWA</name>
<keyword evidence="2" id="KW-1185">Reference proteome</keyword>
<sequence>MQRAEGPKGVDDTEKRECRVSLDPVKPGVKSLQPQVTHRVLLLKAPQPPQAGGLRWLNTAPLRPLVQPKPGPGSNTDTGYLAMAQAVVAVSKPSPGVFWLGRSGPDHSSLSSTALLCSTPNYIRVLGFRTGQGLDQDLGGQRGRGLD</sequence>
<protein>
    <submittedName>
        <fullName evidence="1">Uncharacterized protein</fullName>
    </submittedName>
</protein>
<proteinExistence type="predicted"/>
<evidence type="ECO:0000313" key="2">
    <source>
        <dbReference type="Proteomes" id="UP001066276"/>
    </source>
</evidence>
<dbReference type="EMBL" id="JANPWB010000011">
    <property type="protein sequence ID" value="KAJ1125294.1"/>
    <property type="molecule type" value="Genomic_DNA"/>
</dbReference>
<gene>
    <name evidence="1" type="ORF">NDU88_003726</name>
</gene>
<dbReference type="AlphaFoldDB" id="A0AAV7PC04"/>